<protein>
    <recommendedName>
        <fullName evidence="3">Fimbrial protein</fullName>
    </recommendedName>
</protein>
<dbReference type="GO" id="GO:0009289">
    <property type="term" value="C:pilus"/>
    <property type="evidence" value="ECO:0007669"/>
    <property type="project" value="InterPro"/>
</dbReference>
<proteinExistence type="predicted"/>
<gene>
    <name evidence="1" type="ORF">A3Q29_13535</name>
</gene>
<accession>A0A1S1HU79</accession>
<dbReference type="AlphaFoldDB" id="A0A1S1HU79"/>
<sequence length="340" mass="36670">MIGYYKFPQAPVYTRYTGLLPLPNGEKGIVVKGCTSWTNGRCDPSDVWGAGFFMPGGGVFNISLNRPVSPGGNDSSNKCYFRGAWHLSLSANSLSGRLDRSEMLSGMNETVSNGVWSSWPSTVVTSPLIINKRCSDITPEWISKSGTQLAIPASSIPVYANVYAARTYAGAMGPPSGVIGVGAPFLLLRYSTWFQYTSLICTSEAISDSTCIQGYQSNADMGLVNQRPPVIPKECLVNGNNIIEIGTVSKSDYIGASGKVDMSVRCSGDVTVVMRLVNEKLSNNGIDIKMSINNQGTEQRIPLEGNQVIPFFINAEVMSISASTVPGKYEMNNILVVSYY</sequence>
<evidence type="ECO:0008006" key="3">
    <source>
        <dbReference type="Google" id="ProtNLM"/>
    </source>
</evidence>
<name>A0A1S1HU79_PROST</name>
<dbReference type="GO" id="GO:0007155">
    <property type="term" value="P:cell adhesion"/>
    <property type="evidence" value="ECO:0007669"/>
    <property type="project" value="InterPro"/>
</dbReference>
<dbReference type="InterPro" id="IPR036937">
    <property type="entry name" value="Adhesion_dom_fimbrial_sf"/>
</dbReference>
<dbReference type="Gene3D" id="2.60.40.1090">
    <property type="entry name" value="Fimbrial-type adhesion domain"/>
    <property type="match status" value="1"/>
</dbReference>
<evidence type="ECO:0000313" key="1">
    <source>
        <dbReference type="EMBL" id="OHT25547.1"/>
    </source>
</evidence>
<evidence type="ECO:0000313" key="2">
    <source>
        <dbReference type="Proteomes" id="UP000179588"/>
    </source>
</evidence>
<comment type="caution">
    <text evidence="1">The sequence shown here is derived from an EMBL/GenBank/DDBJ whole genome shotgun (WGS) entry which is preliminary data.</text>
</comment>
<reference evidence="1 2" key="1">
    <citation type="submission" date="2016-03" db="EMBL/GenBank/DDBJ databases">
        <title>Genome sequence of Providencia stuartii strain, isolated from the salivary glands of larval Lucilia sericata.</title>
        <authorList>
            <person name="Yuan Y."/>
            <person name="Zhang Y."/>
            <person name="Fu S."/>
            <person name="Crippen T.L."/>
            <person name="Visi D."/>
            <person name="Benbow M.E."/>
            <person name="Allen M."/>
            <person name="Tomberlin J.K."/>
            <person name="Sze S.-H."/>
            <person name="Tarone A.M."/>
        </authorList>
    </citation>
    <scope>NUCLEOTIDE SEQUENCE [LARGE SCALE GENOMIC DNA]</scope>
    <source>
        <strain evidence="1 2">Crippen</strain>
    </source>
</reference>
<dbReference type="EMBL" id="LVIE01000024">
    <property type="protein sequence ID" value="OHT25547.1"/>
    <property type="molecule type" value="Genomic_DNA"/>
</dbReference>
<keyword evidence="2" id="KW-1185">Reference proteome</keyword>
<dbReference type="Proteomes" id="UP000179588">
    <property type="component" value="Unassembled WGS sequence"/>
</dbReference>
<organism evidence="1 2">
    <name type="scientific">Providencia stuartii</name>
    <dbReference type="NCBI Taxonomy" id="588"/>
    <lineage>
        <taxon>Bacteria</taxon>
        <taxon>Pseudomonadati</taxon>
        <taxon>Pseudomonadota</taxon>
        <taxon>Gammaproteobacteria</taxon>
        <taxon>Enterobacterales</taxon>
        <taxon>Morganellaceae</taxon>
        <taxon>Providencia</taxon>
    </lineage>
</organism>